<dbReference type="KEGG" id="dpp:DICPUDRAFT_154848"/>
<dbReference type="RefSeq" id="XP_003290348.1">
    <property type="nucleotide sequence ID" value="XM_003290300.1"/>
</dbReference>
<feature type="region of interest" description="Disordered" evidence="1">
    <location>
        <begin position="9"/>
        <end position="62"/>
    </location>
</feature>
<evidence type="ECO:0000256" key="1">
    <source>
        <dbReference type="SAM" id="MobiDB-lite"/>
    </source>
</evidence>
<dbReference type="AlphaFoldDB" id="F0ZSF4"/>
<organism evidence="2 3">
    <name type="scientific">Dictyostelium purpureum</name>
    <name type="common">Slime mold</name>
    <dbReference type="NCBI Taxonomy" id="5786"/>
    <lineage>
        <taxon>Eukaryota</taxon>
        <taxon>Amoebozoa</taxon>
        <taxon>Evosea</taxon>
        <taxon>Eumycetozoa</taxon>
        <taxon>Dictyostelia</taxon>
        <taxon>Dictyosteliales</taxon>
        <taxon>Dictyosteliaceae</taxon>
        <taxon>Dictyostelium</taxon>
    </lineage>
</organism>
<name>F0ZSF4_DICPU</name>
<gene>
    <name evidence="2" type="ORF">DICPUDRAFT_154848</name>
</gene>
<dbReference type="Proteomes" id="UP000001064">
    <property type="component" value="Unassembled WGS sequence"/>
</dbReference>
<dbReference type="VEuPathDB" id="AmoebaDB:DICPUDRAFT_154848"/>
<accession>F0ZSF4</accession>
<sequence>MIFNSIISLSSAGSSIKSSLASGSISDTYSDNGVSSWGKKEPSHRGKSKQHHSDPHKKHWGH</sequence>
<dbReference type="EMBL" id="GL871157">
    <property type="protein sequence ID" value="EGC33111.1"/>
    <property type="molecule type" value="Genomic_DNA"/>
</dbReference>
<feature type="compositionally biased region" description="Low complexity" evidence="1">
    <location>
        <begin position="9"/>
        <end position="26"/>
    </location>
</feature>
<evidence type="ECO:0000313" key="3">
    <source>
        <dbReference type="Proteomes" id="UP000001064"/>
    </source>
</evidence>
<dbReference type="InParanoid" id="F0ZSF4"/>
<proteinExistence type="predicted"/>
<protein>
    <submittedName>
        <fullName evidence="2">Uncharacterized protein</fullName>
    </submittedName>
</protein>
<dbReference type="GeneID" id="10504704"/>
<feature type="compositionally biased region" description="Basic residues" evidence="1">
    <location>
        <begin position="45"/>
        <end position="62"/>
    </location>
</feature>
<reference evidence="3" key="1">
    <citation type="journal article" date="2011" name="Genome Biol.">
        <title>Comparative genomics of the social amoebae Dictyostelium discoideum and Dictyostelium purpureum.</title>
        <authorList>
            <consortium name="US DOE Joint Genome Institute (JGI-PGF)"/>
            <person name="Sucgang R."/>
            <person name="Kuo A."/>
            <person name="Tian X."/>
            <person name="Salerno W."/>
            <person name="Parikh A."/>
            <person name="Feasley C.L."/>
            <person name="Dalin E."/>
            <person name="Tu H."/>
            <person name="Huang E."/>
            <person name="Barry K."/>
            <person name="Lindquist E."/>
            <person name="Shapiro H."/>
            <person name="Bruce D."/>
            <person name="Schmutz J."/>
            <person name="Salamov A."/>
            <person name="Fey P."/>
            <person name="Gaudet P."/>
            <person name="Anjard C."/>
            <person name="Babu M.M."/>
            <person name="Basu S."/>
            <person name="Bushmanova Y."/>
            <person name="van der Wel H."/>
            <person name="Katoh-Kurasawa M."/>
            <person name="Dinh C."/>
            <person name="Coutinho P.M."/>
            <person name="Saito T."/>
            <person name="Elias M."/>
            <person name="Schaap P."/>
            <person name="Kay R.R."/>
            <person name="Henrissat B."/>
            <person name="Eichinger L."/>
            <person name="Rivero F."/>
            <person name="Putnam N.H."/>
            <person name="West C.M."/>
            <person name="Loomis W.F."/>
            <person name="Chisholm R.L."/>
            <person name="Shaulsky G."/>
            <person name="Strassmann J.E."/>
            <person name="Queller D.C."/>
            <person name="Kuspa A."/>
            <person name="Grigoriev I.V."/>
        </authorList>
    </citation>
    <scope>NUCLEOTIDE SEQUENCE [LARGE SCALE GENOMIC DNA]</scope>
    <source>
        <strain evidence="3">QSDP1</strain>
    </source>
</reference>
<evidence type="ECO:0000313" key="2">
    <source>
        <dbReference type="EMBL" id="EGC33111.1"/>
    </source>
</evidence>
<keyword evidence="3" id="KW-1185">Reference proteome</keyword>